<dbReference type="PANTHER" id="PTHR37813">
    <property type="entry name" value="FELS-2 PROPHAGE PROTEIN"/>
    <property type="match status" value="1"/>
</dbReference>
<keyword evidence="1" id="KW-1188">Viral release from host cell</keyword>
<name>A0ABS6PHQ6_9PSED</name>
<feature type="domain" description="Phage tail tape measure protein" evidence="3">
    <location>
        <begin position="152"/>
        <end position="341"/>
    </location>
</feature>
<dbReference type="InterPro" id="IPR010090">
    <property type="entry name" value="Phage_tape_meas"/>
</dbReference>
<gene>
    <name evidence="4" type="ORF">KVG96_18820</name>
</gene>
<organism evidence="4 5">
    <name type="scientific">Pseudomonas ekonensis</name>
    <dbReference type="NCBI Taxonomy" id="2842353"/>
    <lineage>
        <taxon>Bacteria</taxon>
        <taxon>Pseudomonadati</taxon>
        <taxon>Pseudomonadota</taxon>
        <taxon>Gammaproteobacteria</taxon>
        <taxon>Pseudomonadales</taxon>
        <taxon>Pseudomonadaceae</taxon>
        <taxon>Pseudomonas</taxon>
    </lineage>
</organism>
<evidence type="ECO:0000259" key="3">
    <source>
        <dbReference type="Pfam" id="PF10145"/>
    </source>
</evidence>
<accession>A0ABS6PHQ6</accession>
<dbReference type="Pfam" id="PF10145">
    <property type="entry name" value="PhageMin_Tail"/>
    <property type="match status" value="1"/>
</dbReference>
<protein>
    <submittedName>
        <fullName evidence="4">Phage tail tape measure protein</fullName>
    </submittedName>
</protein>
<dbReference type="EMBL" id="JAHSTS010000002">
    <property type="protein sequence ID" value="MBV4460011.1"/>
    <property type="molecule type" value="Genomic_DNA"/>
</dbReference>
<feature type="region of interest" description="Disordered" evidence="2">
    <location>
        <begin position="1"/>
        <end position="23"/>
    </location>
</feature>
<evidence type="ECO:0000313" key="4">
    <source>
        <dbReference type="EMBL" id="MBV4460011.1"/>
    </source>
</evidence>
<feature type="region of interest" description="Disordered" evidence="2">
    <location>
        <begin position="490"/>
        <end position="535"/>
    </location>
</feature>
<evidence type="ECO:0000256" key="2">
    <source>
        <dbReference type="SAM" id="MobiDB-lite"/>
    </source>
</evidence>
<evidence type="ECO:0000313" key="5">
    <source>
        <dbReference type="Proteomes" id="UP000765224"/>
    </source>
</evidence>
<dbReference type="PANTHER" id="PTHR37813:SF1">
    <property type="entry name" value="FELS-2 PROPHAGE PROTEIN"/>
    <property type="match status" value="1"/>
</dbReference>
<dbReference type="NCBIfam" id="TIGR01760">
    <property type="entry name" value="tape_meas_TP901"/>
    <property type="match status" value="1"/>
</dbReference>
<dbReference type="RefSeq" id="WP_217893425.1">
    <property type="nucleotide sequence ID" value="NZ_JAHSTS010000002.1"/>
</dbReference>
<keyword evidence="5" id="KW-1185">Reference proteome</keyword>
<reference evidence="4 5" key="1">
    <citation type="submission" date="2021-06" db="EMBL/GenBank/DDBJ databases">
        <title>Updating the genus Pseudomonas: Description of 43 new species and partition of the Pseudomonas putida group.</title>
        <authorList>
            <person name="Girard L."/>
            <person name="Lood C."/>
            <person name="Vandamme P."/>
            <person name="Rokni-Zadeh H."/>
            <person name="Van Noort V."/>
            <person name="Hofte M."/>
            <person name="Lavigne R."/>
            <person name="De Mot R."/>
        </authorList>
    </citation>
    <scope>NUCLEOTIDE SEQUENCE [LARGE SCALE GENOMIC DNA]</scope>
    <source>
        <strain evidence="4 5">COR58</strain>
    </source>
</reference>
<comment type="caution">
    <text evidence="4">The sequence shown here is derived from an EMBL/GenBank/DDBJ whole genome shotgun (WGS) entry which is preliminary data.</text>
</comment>
<evidence type="ECO:0000256" key="1">
    <source>
        <dbReference type="ARBA" id="ARBA00022612"/>
    </source>
</evidence>
<proteinExistence type="predicted"/>
<sequence>MAENRYALTYAGEGGTSAGGPALPEGLGKPLQDLNLTLALASVDIRLLTQEQIKLREQLVSQQSLFKAGAAAPAAAPEPKSKLKAEIEQRPPPKGLQSAMANETALVELNQVLHLSKQSLQALSEKNLETASDKRIAPSGATGTDLLQVQLAALRSGISDGLKGDQKRDALQTFSSDAALNASAFKIDVKAAGEMLAGWRTTLKLDRLQSQDLADATSHLGNSGLNVKAADIGAVVQSAGESAKATGMTPEQVAALAAAFLNSGAGKADAGAALKSFTATLGKGETASSAQREAWAQMGLNPESLARGMSSDAPQTIKLVLEELKKQPEEKQAALTKTLFGNNDAVLELLKKPEDVSTAFRLVADKSLYATSKRGEGAGSAAATAEAYGNTSQGRWNALDASLNRLSTSVGTALAPVTDGIAVGLTALVNGLSAAAETFPFVTAALTLLGVAATPFVAGALKTGVSSVLDAVSARLLRLAAARLPPDIGDMITGDDDGGGRKKKRPGRKTGQGKGAKAPAKPAQPRAGAVRQSPHARLRSAALKVMPSIRGAAARVMPALGSAGARVLPLMARAMPFVSKAATPLMLAGAAYKGLKGWREGDDQAVGGAAGQLAGTAIGATIGSFLLPGIGTAIGGVLGGTAGAWLGEKLAAPAVDKLAPPADVAKNLVNAPSQTQQVTFSPSIQVTCPAPDTAEQIRTIIGQQLSGQFHGQFLPMLTHNPLATRRDAALTDGVTG</sequence>
<feature type="compositionally biased region" description="Low complexity" evidence="2">
    <location>
        <begin position="515"/>
        <end position="529"/>
    </location>
</feature>
<dbReference type="Proteomes" id="UP000765224">
    <property type="component" value="Unassembled WGS sequence"/>
</dbReference>